<dbReference type="EMBL" id="QRHJ01000010">
    <property type="protein sequence ID" value="RHF76740.1"/>
    <property type="molecule type" value="Genomic_DNA"/>
</dbReference>
<dbReference type="InterPro" id="IPR046482">
    <property type="entry name" value="DUF6575"/>
</dbReference>
<dbReference type="Proteomes" id="UP000261223">
    <property type="component" value="Unassembled WGS sequence"/>
</dbReference>
<evidence type="ECO:0000313" key="3">
    <source>
        <dbReference type="EMBL" id="RHF76740.1"/>
    </source>
</evidence>
<proteinExistence type="predicted"/>
<evidence type="ECO:0000313" key="5">
    <source>
        <dbReference type="Proteomes" id="UP000283762"/>
    </source>
</evidence>
<feature type="domain" description="DUF6575" evidence="1">
    <location>
        <begin position="29"/>
        <end position="124"/>
    </location>
</feature>
<dbReference type="Proteomes" id="UP000283762">
    <property type="component" value="Unassembled WGS sequence"/>
</dbReference>
<evidence type="ECO:0000313" key="4">
    <source>
        <dbReference type="Proteomes" id="UP000261223"/>
    </source>
</evidence>
<dbReference type="AlphaFoldDB" id="A0A3E4UIY6"/>
<organism evidence="2 4">
    <name type="scientific">Bacteroides stercoris</name>
    <dbReference type="NCBI Taxonomy" id="46506"/>
    <lineage>
        <taxon>Bacteria</taxon>
        <taxon>Pseudomonadati</taxon>
        <taxon>Bacteroidota</taxon>
        <taxon>Bacteroidia</taxon>
        <taxon>Bacteroidales</taxon>
        <taxon>Bacteroidaceae</taxon>
        <taxon>Bacteroides</taxon>
    </lineage>
</organism>
<gene>
    <name evidence="3" type="ORF">DW668_05315</name>
    <name evidence="2" type="ORF">DXC34_17695</name>
</gene>
<evidence type="ECO:0000259" key="1">
    <source>
        <dbReference type="Pfam" id="PF20215"/>
    </source>
</evidence>
<sequence length="167" mass="19464">MNIDMKTINGFSINFDFSKLIKVADLIYHDGPLLSHYVSNKGENYLFYWVDVDNEYNRWVVIRTDIFSIQQYLEKKSTLHSIITQPNDGFVYTVDIDDKIHYHNIKLVPIANLPEEYTPTENSYYAFEIEDNIDLAAISQNKEKIKDILISFVEAESEKPITKNSLS</sequence>
<name>A0A3E4UIY6_BACSE</name>
<dbReference type="EMBL" id="QSSV01000036">
    <property type="protein sequence ID" value="RGM09278.1"/>
    <property type="molecule type" value="Genomic_DNA"/>
</dbReference>
<reference evidence="4 5" key="1">
    <citation type="submission" date="2018-08" db="EMBL/GenBank/DDBJ databases">
        <title>A genome reference for cultivated species of the human gut microbiota.</title>
        <authorList>
            <person name="Zou Y."/>
            <person name="Xue W."/>
            <person name="Luo G."/>
        </authorList>
    </citation>
    <scope>NUCLEOTIDE SEQUENCE [LARGE SCALE GENOMIC DNA]</scope>
    <source>
        <strain evidence="3 5">AM25-16</strain>
        <strain evidence="2 4">TF03-6</strain>
    </source>
</reference>
<accession>A0A3E4UIY6</accession>
<evidence type="ECO:0000313" key="2">
    <source>
        <dbReference type="EMBL" id="RGM09278.1"/>
    </source>
</evidence>
<protein>
    <recommendedName>
        <fullName evidence="1">DUF6575 domain-containing protein</fullName>
    </recommendedName>
</protein>
<dbReference type="Pfam" id="PF20215">
    <property type="entry name" value="DUF6575"/>
    <property type="match status" value="1"/>
</dbReference>
<comment type="caution">
    <text evidence="2">The sequence shown here is derived from an EMBL/GenBank/DDBJ whole genome shotgun (WGS) entry which is preliminary data.</text>
</comment>